<dbReference type="AlphaFoldDB" id="A0A0G0L1E1"/>
<sequence length="235" mass="26175">MIYSRRLKTEERRNKKKALLLSLLTIFTILLIIFFGIPVVVKFTAFIYELKGSSEPIEITDNTPPPPPRFESSDIATNQDSLEIKGRTEAGASIVLTINRKKAEVLADSEGQFSYTLSLEDGENVISATARDNSGNESQKTEITIVYDDKPPTIEIINPKEGSEFYGSRQRQIIIDGKTEDGAKLQINNRLVIVDSDGTFSFTTTLTDGENIFNIKADDMAGNSKEEKLTVKYLP</sequence>
<dbReference type="Pfam" id="PF17936">
    <property type="entry name" value="Big_6"/>
    <property type="match status" value="1"/>
</dbReference>
<evidence type="ECO:0000256" key="1">
    <source>
        <dbReference type="SAM" id="Phobius"/>
    </source>
</evidence>
<evidence type="ECO:0000313" key="3">
    <source>
        <dbReference type="EMBL" id="KKQ85773.1"/>
    </source>
</evidence>
<keyword evidence="1" id="KW-0812">Transmembrane</keyword>
<protein>
    <submittedName>
        <fullName evidence="3">Bacillopeptidase F</fullName>
    </submittedName>
</protein>
<comment type="caution">
    <text evidence="3">The sequence shown here is derived from an EMBL/GenBank/DDBJ whole genome shotgun (WGS) entry which is preliminary data.</text>
</comment>
<dbReference type="EMBL" id="LBVL01000004">
    <property type="protein sequence ID" value="KKQ85773.1"/>
    <property type="molecule type" value="Genomic_DNA"/>
</dbReference>
<dbReference type="InterPro" id="IPR041498">
    <property type="entry name" value="Big_6"/>
</dbReference>
<keyword evidence="1" id="KW-0472">Membrane</keyword>
<dbReference type="Pfam" id="PF09136">
    <property type="entry name" value="Glucodextran_B"/>
    <property type="match status" value="1"/>
</dbReference>
<reference evidence="3 4" key="1">
    <citation type="journal article" date="2015" name="Nature">
        <title>rRNA introns, odd ribosomes, and small enigmatic genomes across a large radiation of phyla.</title>
        <authorList>
            <person name="Brown C.T."/>
            <person name="Hug L.A."/>
            <person name="Thomas B.C."/>
            <person name="Sharon I."/>
            <person name="Castelle C.J."/>
            <person name="Singh A."/>
            <person name="Wilkins M.J."/>
            <person name="Williams K.H."/>
            <person name="Banfield J.F."/>
        </authorList>
    </citation>
    <scope>NUCLEOTIDE SEQUENCE [LARGE SCALE GENOMIC DNA]</scope>
</reference>
<evidence type="ECO:0000313" key="4">
    <source>
        <dbReference type="Proteomes" id="UP000034081"/>
    </source>
</evidence>
<feature type="domain" description="Bacterial Ig" evidence="2">
    <location>
        <begin position="74"/>
        <end position="145"/>
    </location>
</feature>
<proteinExistence type="predicted"/>
<dbReference type="STRING" id="1618570.UT08_C0004G0085"/>
<gene>
    <name evidence="3" type="ORF">UT08_C0004G0085</name>
</gene>
<dbReference type="Gene3D" id="2.60.40.10">
    <property type="entry name" value="Immunoglobulins"/>
    <property type="match status" value="2"/>
</dbReference>
<feature type="transmembrane region" description="Helical" evidence="1">
    <location>
        <begin position="20"/>
        <end position="41"/>
    </location>
</feature>
<organism evidence="3 4">
    <name type="scientific">Candidatus Woesebacteria bacterium GW2011_GWB1_38_8</name>
    <dbReference type="NCBI Taxonomy" id="1618570"/>
    <lineage>
        <taxon>Bacteria</taxon>
        <taxon>Candidatus Woeseibacteriota</taxon>
    </lineage>
</organism>
<keyword evidence="1" id="KW-1133">Transmembrane helix</keyword>
<dbReference type="InterPro" id="IPR013783">
    <property type="entry name" value="Ig-like_fold"/>
</dbReference>
<name>A0A0G0L1E1_9BACT</name>
<dbReference type="NCBIfam" id="NF033510">
    <property type="entry name" value="Ca_tandemer"/>
    <property type="match status" value="1"/>
</dbReference>
<dbReference type="Proteomes" id="UP000034081">
    <property type="component" value="Unassembled WGS sequence"/>
</dbReference>
<evidence type="ECO:0000259" key="2">
    <source>
        <dbReference type="Pfam" id="PF17936"/>
    </source>
</evidence>
<accession>A0A0G0L1E1</accession>